<protein>
    <submittedName>
        <fullName evidence="2">ABC transporter substrate-binding protein</fullName>
    </submittedName>
</protein>
<evidence type="ECO:0000313" key="2">
    <source>
        <dbReference type="EMBL" id="PTD96528.1"/>
    </source>
</evidence>
<keyword evidence="1" id="KW-0732">Signal</keyword>
<sequence length="284" mass="31748">MHRRAFVLALAAFGTSRWARAADVLNGFELRIGLTPVFLDDQAAFLNRWRIYLSERSGLRVSFVQRSSYREIAEQISGQALDVAWLCGYPYVMAQERLNVLAVPLHLGRPEYHSYLIVGADDAATAGFEDLAGKVFAFSDPNSFSGSLYPRFLLHRMGRSPEQFFRRSFFTWSHRKVVEAVASGLADGGAVAGYVWETLARIHPEITVATRVLARSPAYGFPPFVARAGLPREVAMALQQVFFGMRADGEGARLLETLNLDGFVPGDFSMYQPIRDMVRMVEGR</sequence>
<name>A0A2T4IFJ1_9RHOO</name>
<gene>
    <name evidence="2" type="ORF">C8261_09525</name>
</gene>
<comment type="caution">
    <text evidence="2">The sequence shown here is derived from an EMBL/GenBank/DDBJ whole genome shotgun (WGS) entry which is preliminary data.</text>
</comment>
<dbReference type="Gene3D" id="3.40.190.10">
    <property type="entry name" value="Periplasmic binding protein-like II"/>
    <property type="match status" value="2"/>
</dbReference>
<dbReference type="PANTHER" id="PTHR35841">
    <property type="entry name" value="PHOSPHONATES-BINDING PERIPLASMIC PROTEIN"/>
    <property type="match status" value="1"/>
</dbReference>
<reference evidence="2 3" key="1">
    <citation type="submission" date="2018-03" db="EMBL/GenBank/DDBJ databases">
        <authorList>
            <person name="Keele B.F."/>
        </authorList>
    </citation>
    <scope>NUCLEOTIDE SEQUENCE [LARGE SCALE GENOMIC DNA]</scope>
    <source>
        <strain evidence="2 3">D20</strain>
    </source>
</reference>
<dbReference type="EMBL" id="PZKC01000006">
    <property type="protein sequence ID" value="PTD96528.1"/>
    <property type="molecule type" value="Genomic_DNA"/>
</dbReference>
<feature type="chain" id="PRO_5015779565" evidence="1">
    <location>
        <begin position="22"/>
        <end position="284"/>
    </location>
</feature>
<dbReference type="SUPFAM" id="SSF53850">
    <property type="entry name" value="Periplasmic binding protein-like II"/>
    <property type="match status" value="1"/>
</dbReference>
<dbReference type="AlphaFoldDB" id="A0A2T4IFJ1"/>
<dbReference type="OrthoDB" id="527737at2"/>
<feature type="signal peptide" evidence="1">
    <location>
        <begin position="1"/>
        <end position="21"/>
    </location>
</feature>
<dbReference type="RefSeq" id="WP_107493462.1">
    <property type="nucleotide sequence ID" value="NZ_PZKC01000006.1"/>
</dbReference>
<evidence type="ECO:0000313" key="3">
    <source>
        <dbReference type="Proteomes" id="UP000241193"/>
    </source>
</evidence>
<proteinExistence type="predicted"/>
<accession>A0A2T4IFJ1</accession>
<organism evidence="2 3">
    <name type="scientific">Pseudothauera lacus</name>
    <dbReference type="NCBI Taxonomy" id="2136175"/>
    <lineage>
        <taxon>Bacteria</taxon>
        <taxon>Pseudomonadati</taxon>
        <taxon>Pseudomonadota</taxon>
        <taxon>Betaproteobacteria</taxon>
        <taxon>Rhodocyclales</taxon>
        <taxon>Zoogloeaceae</taxon>
        <taxon>Pseudothauera</taxon>
    </lineage>
</organism>
<dbReference type="Proteomes" id="UP000241193">
    <property type="component" value="Unassembled WGS sequence"/>
</dbReference>
<keyword evidence="3" id="KW-1185">Reference proteome</keyword>
<evidence type="ECO:0000256" key="1">
    <source>
        <dbReference type="SAM" id="SignalP"/>
    </source>
</evidence>
<dbReference type="Pfam" id="PF12974">
    <property type="entry name" value="Phosphonate-bd"/>
    <property type="match status" value="1"/>
</dbReference>
<dbReference type="PANTHER" id="PTHR35841:SF1">
    <property type="entry name" value="PHOSPHONATES-BINDING PERIPLASMIC PROTEIN"/>
    <property type="match status" value="1"/>
</dbReference>
<dbReference type="CDD" id="cd13571">
    <property type="entry name" value="PBP2_PnhD_1"/>
    <property type="match status" value="1"/>
</dbReference>
<reference evidence="2 3" key="2">
    <citation type="submission" date="2018-04" db="EMBL/GenBank/DDBJ databases">
        <title>Thauera lacus sp. nov., isolated from an saline lake in Inner Mongolia, China.</title>
        <authorList>
            <person name="Liang Q.-Y."/>
        </authorList>
    </citation>
    <scope>NUCLEOTIDE SEQUENCE [LARGE SCALE GENOMIC DNA]</scope>
    <source>
        <strain evidence="2 3">D20</strain>
    </source>
</reference>